<gene>
    <name evidence="11" type="primary">LOC100908319</name>
</gene>
<dbReference type="Gene3D" id="2.60.120.10">
    <property type="entry name" value="Jelly Rolls"/>
    <property type="match status" value="1"/>
</dbReference>
<accession>A0AAJ6QWA0</accession>
<feature type="transmembrane region" description="Helical" evidence="8">
    <location>
        <begin position="89"/>
        <end position="111"/>
    </location>
</feature>
<keyword evidence="10" id="KW-1185">Reference proteome</keyword>
<dbReference type="Gene3D" id="1.10.287.70">
    <property type="match status" value="1"/>
</dbReference>
<dbReference type="InterPro" id="IPR018490">
    <property type="entry name" value="cNMP-bd_dom_sf"/>
</dbReference>
<evidence type="ECO:0000256" key="6">
    <source>
        <dbReference type="ARBA" id="ARBA00023065"/>
    </source>
</evidence>
<dbReference type="SUPFAM" id="SSF51206">
    <property type="entry name" value="cAMP-binding domain-like"/>
    <property type="match status" value="1"/>
</dbReference>
<dbReference type="GO" id="GO:0005249">
    <property type="term" value="F:voltage-gated potassium channel activity"/>
    <property type="evidence" value="ECO:0007669"/>
    <property type="project" value="TreeGrafter"/>
</dbReference>
<dbReference type="AlphaFoldDB" id="A0AAJ6QWA0"/>
<dbReference type="Pfam" id="PF08412">
    <property type="entry name" value="Ion_trans_N"/>
    <property type="match status" value="1"/>
</dbReference>
<evidence type="ECO:0000313" key="10">
    <source>
        <dbReference type="Proteomes" id="UP000694867"/>
    </source>
</evidence>
<feature type="transmembrane region" description="Helical" evidence="8">
    <location>
        <begin position="202"/>
        <end position="223"/>
    </location>
</feature>
<evidence type="ECO:0000256" key="7">
    <source>
        <dbReference type="ARBA" id="ARBA00023136"/>
    </source>
</evidence>
<organism evidence="10 11">
    <name type="scientific">Galendromus occidentalis</name>
    <name type="common">western predatory mite</name>
    <dbReference type="NCBI Taxonomy" id="34638"/>
    <lineage>
        <taxon>Eukaryota</taxon>
        <taxon>Metazoa</taxon>
        <taxon>Ecdysozoa</taxon>
        <taxon>Arthropoda</taxon>
        <taxon>Chelicerata</taxon>
        <taxon>Arachnida</taxon>
        <taxon>Acari</taxon>
        <taxon>Parasitiformes</taxon>
        <taxon>Mesostigmata</taxon>
        <taxon>Gamasina</taxon>
        <taxon>Phytoseioidea</taxon>
        <taxon>Phytoseiidae</taxon>
        <taxon>Typhlodrominae</taxon>
        <taxon>Galendromus</taxon>
    </lineage>
</organism>
<name>A0AAJ6QWA0_9ACAR</name>
<evidence type="ECO:0000256" key="2">
    <source>
        <dbReference type="ARBA" id="ARBA00022448"/>
    </source>
</evidence>
<keyword evidence="6" id="KW-0406">Ion transport</keyword>
<feature type="transmembrane region" description="Helical" evidence="8">
    <location>
        <begin position="58"/>
        <end position="77"/>
    </location>
</feature>
<dbReference type="PROSITE" id="PS00888">
    <property type="entry name" value="CNMP_BINDING_1"/>
    <property type="match status" value="1"/>
</dbReference>
<dbReference type="KEGG" id="goe:100908319"/>
<dbReference type="Pfam" id="PF00520">
    <property type="entry name" value="Ion_trans"/>
    <property type="match status" value="1"/>
</dbReference>
<dbReference type="Gene3D" id="1.10.287.630">
    <property type="entry name" value="Helix hairpin bin"/>
    <property type="match status" value="1"/>
</dbReference>
<evidence type="ECO:0000313" key="11">
    <source>
        <dbReference type="RefSeq" id="XP_003745924.1"/>
    </source>
</evidence>
<evidence type="ECO:0000256" key="5">
    <source>
        <dbReference type="ARBA" id="ARBA00022989"/>
    </source>
</evidence>
<dbReference type="PANTHER" id="PTHR45689">
    <property type="entry name" value="I[[H]] CHANNEL, ISOFORM E"/>
    <property type="match status" value="1"/>
</dbReference>
<reference evidence="11" key="1">
    <citation type="submission" date="2025-08" db="UniProtKB">
        <authorList>
            <consortium name="RefSeq"/>
        </authorList>
    </citation>
    <scope>IDENTIFICATION</scope>
</reference>
<dbReference type="InterPro" id="IPR013621">
    <property type="entry name" value="Ion_trans_N"/>
</dbReference>
<keyword evidence="5 8" id="KW-1133">Transmembrane helix</keyword>
<evidence type="ECO:0000256" key="4">
    <source>
        <dbReference type="ARBA" id="ARBA00022692"/>
    </source>
</evidence>
<dbReference type="Proteomes" id="UP000694867">
    <property type="component" value="Unplaced"/>
</dbReference>
<dbReference type="RefSeq" id="XP_003745924.1">
    <property type="nucleotide sequence ID" value="XM_003745876.1"/>
</dbReference>
<dbReference type="InterPro" id="IPR051413">
    <property type="entry name" value="K/Na_HCN_channel"/>
</dbReference>
<dbReference type="SMART" id="SM00100">
    <property type="entry name" value="cNMP"/>
    <property type="match status" value="1"/>
</dbReference>
<dbReference type="InterPro" id="IPR014710">
    <property type="entry name" value="RmlC-like_jellyroll"/>
</dbReference>
<dbReference type="GO" id="GO:0098855">
    <property type="term" value="C:HCN channel complex"/>
    <property type="evidence" value="ECO:0007669"/>
    <property type="project" value="TreeGrafter"/>
</dbReference>
<keyword evidence="2" id="KW-0813">Transport</keyword>
<feature type="transmembrane region" description="Helical" evidence="8">
    <location>
        <begin position="276"/>
        <end position="295"/>
    </location>
</feature>
<dbReference type="CDD" id="cd00038">
    <property type="entry name" value="CAP_ED"/>
    <property type="match status" value="1"/>
</dbReference>
<evidence type="ECO:0000256" key="8">
    <source>
        <dbReference type="SAM" id="Phobius"/>
    </source>
</evidence>
<proteinExistence type="predicted"/>
<feature type="transmembrane region" description="Helical" evidence="8">
    <location>
        <begin position="243"/>
        <end position="264"/>
    </location>
</feature>
<dbReference type="PROSITE" id="PS50042">
    <property type="entry name" value="CNMP_BINDING_3"/>
    <property type="match status" value="1"/>
</dbReference>
<dbReference type="GO" id="GO:0035725">
    <property type="term" value="P:sodium ion transmembrane transport"/>
    <property type="evidence" value="ECO:0007669"/>
    <property type="project" value="TreeGrafter"/>
</dbReference>
<dbReference type="InterPro" id="IPR005821">
    <property type="entry name" value="Ion_trans_dom"/>
</dbReference>
<dbReference type="PANTHER" id="PTHR45689:SF5">
    <property type="entry name" value="I[[H]] CHANNEL, ISOFORM E"/>
    <property type="match status" value="1"/>
</dbReference>
<feature type="domain" description="Cyclic nucleotide-binding" evidence="9">
    <location>
        <begin position="379"/>
        <end position="478"/>
    </location>
</feature>
<dbReference type="InterPro" id="IPR018488">
    <property type="entry name" value="cNMP-bd_CS"/>
</dbReference>
<keyword evidence="4 8" id="KW-0812">Transmembrane</keyword>
<evidence type="ECO:0000259" key="9">
    <source>
        <dbReference type="PROSITE" id="PS50042"/>
    </source>
</evidence>
<dbReference type="GO" id="GO:0003254">
    <property type="term" value="P:regulation of membrane depolarization"/>
    <property type="evidence" value="ECO:0007669"/>
    <property type="project" value="TreeGrafter"/>
</dbReference>
<keyword evidence="3" id="KW-1003">Cell membrane</keyword>
<protein>
    <submittedName>
        <fullName evidence="11">Potassium/sodium hyperpolarization-activated cyclic nucleotide-gated channel 4-like</fullName>
    </submittedName>
</protein>
<keyword evidence="7 8" id="KW-0472">Membrane</keyword>
<dbReference type="Pfam" id="PF00027">
    <property type="entry name" value="cNMP_binding"/>
    <property type="match status" value="1"/>
</dbReference>
<evidence type="ECO:0000256" key="3">
    <source>
        <dbReference type="ARBA" id="ARBA00022475"/>
    </source>
</evidence>
<dbReference type="InterPro" id="IPR000595">
    <property type="entry name" value="cNMP-bd_dom"/>
</dbReference>
<dbReference type="SUPFAM" id="SSF81324">
    <property type="entry name" value="Voltage-gated potassium channels"/>
    <property type="match status" value="1"/>
</dbReference>
<comment type="subcellular location">
    <subcellularLocation>
        <location evidence="1">Cell membrane</location>
        <topology evidence="1">Multi-pass membrane protein</topology>
    </subcellularLocation>
</comment>
<evidence type="ECO:0000256" key="1">
    <source>
        <dbReference type="ARBA" id="ARBA00004651"/>
    </source>
</evidence>
<sequence length="514" mass="59088">MKCMRASKLKGVLDFWILPYESPFSRKIFDSITLLKEEVERCKNLDFFIIHPCSRFKICWDLAAVIVLAVNMIVLPVQQAFFHPYTLKIGWLLFNLVTTVFYLIDILVNFYSGAVMSDKICMSRSFLMLRYLKGWFLIDFLGAVPFDFILKILARYEGDHAMAAVARSAGILKMLRMPSLIRQVTIYQDVFFNTAHRVHVKLINVLLSMLLLAHLNACLLYFVPMIQGFPRTSWVAKNNVQDLAWYEQYIWSFFGAICIMIGIGFGKSEPKEIPEVIVTCFVVISGAVGYGLLLANGTALVQTLNYSRTSHEQIMSEVKQYSRYKKLPLSLQKRLRDYFENRFKGQFFDEDRIISQLSEVLREDVLRHNCRALVCKVPFFADAEPHVVADVVSRLRSEFYQPGDVIIASGTVGSRMFFLQSGNVLVRLKDGTVVAQLKDGSYFGEMCLLSQETRNASVVAEAYCMLYSLATENFNEILQKYPFLRQSMERIARLRSIQNQVTQAERSGIEIHRF</sequence>
<dbReference type="GeneID" id="100908319"/>